<evidence type="ECO:0000256" key="1">
    <source>
        <dbReference type="SAM" id="Phobius"/>
    </source>
</evidence>
<protein>
    <submittedName>
        <fullName evidence="2">Uncharacterized protein</fullName>
    </submittedName>
</protein>
<proteinExistence type="predicted"/>
<reference evidence="2 3" key="1">
    <citation type="submission" date="2012-10" db="EMBL/GenBank/DDBJ databases">
        <authorList>
            <person name="Harkins D.M."/>
            <person name="Durkin A.S."/>
            <person name="Brinkac L.M."/>
            <person name="Selengut J.D."/>
            <person name="Sanka R."/>
            <person name="DePew J."/>
            <person name="Purushe J."/>
            <person name="Peacock S.J."/>
            <person name="Thaipadungpanit J."/>
            <person name="Wuthiekanun V.W."/>
            <person name="Day N.P."/>
            <person name="Vinetz J.M."/>
            <person name="Sutton G.G."/>
            <person name="Nelson W.C."/>
            <person name="Fouts D.E."/>
        </authorList>
    </citation>
    <scope>NUCLEOTIDE SEQUENCE [LARGE SCALE GENOMIC DNA]</scope>
    <source>
        <strain evidence="2 3">H1</strain>
    </source>
</reference>
<feature type="transmembrane region" description="Helical" evidence="1">
    <location>
        <begin position="20"/>
        <end position="38"/>
    </location>
</feature>
<keyword evidence="1" id="KW-1133">Transmembrane helix</keyword>
<sequence>MDFFGMKLVYLEINSELRRMSLKLKISGLIFILLFISII</sequence>
<organism evidence="2 3">
    <name type="scientific">Leptospira kirschneri str. H1</name>
    <dbReference type="NCBI Taxonomy" id="1049966"/>
    <lineage>
        <taxon>Bacteria</taxon>
        <taxon>Pseudomonadati</taxon>
        <taxon>Spirochaetota</taxon>
        <taxon>Spirochaetia</taxon>
        <taxon>Leptospirales</taxon>
        <taxon>Leptospiraceae</taxon>
        <taxon>Leptospira</taxon>
    </lineage>
</organism>
<name>A0A0E2B2X1_9LEPT</name>
<accession>A0A0E2B2X1</accession>
<evidence type="ECO:0000313" key="2">
    <source>
        <dbReference type="EMBL" id="EKO15616.1"/>
    </source>
</evidence>
<gene>
    <name evidence="2" type="ORF">LEP1GSC081_3468</name>
</gene>
<dbReference type="AlphaFoldDB" id="A0A0E2B2X1"/>
<evidence type="ECO:0000313" key="3">
    <source>
        <dbReference type="Proteomes" id="UP000006253"/>
    </source>
</evidence>
<keyword evidence="1" id="KW-0812">Transmembrane</keyword>
<comment type="caution">
    <text evidence="2">The sequence shown here is derived from an EMBL/GenBank/DDBJ whole genome shotgun (WGS) entry which is preliminary data.</text>
</comment>
<dbReference type="EMBL" id="AHMY02000040">
    <property type="protein sequence ID" value="EKO15616.1"/>
    <property type="molecule type" value="Genomic_DNA"/>
</dbReference>
<dbReference type="Proteomes" id="UP000006253">
    <property type="component" value="Unassembled WGS sequence"/>
</dbReference>
<keyword evidence="1" id="KW-0472">Membrane</keyword>